<dbReference type="OrthoDB" id="10252740at2759"/>
<evidence type="ECO:0000313" key="2">
    <source>
        <dbReference type="EMBL" id="EYB95205.1"/>
    </source>
</evidence>
<feature type="domain" description="Piwi" evidence="1">
    <location>
        <begin position="402"/>
        <end position="765"/>
    </location>
</feature>
<dbReference type="Pfam" id="PF02171">
    <property type="entry name" value="Piwi"/>
    <property type="match status" value="2"/>
</dbReference>
<dbReference type="Gene3D" id="2.170.260.10">
    <property type="entry name" value="paz domain"/>
    <property type="match status" value="1"/>
</dbReference>
<dbReference type="SUPFAM" id="SSF101690">
    <property type="entry name" value="PAZ domain"/>
    <property type="match status" value="1"/>
</dbReference>
<proteinExistence type="predicted"/>
<evidence type="ECO:0000313" key="3">
    <source>
        <dbReference type="Proteomes" id="UP000024635"/>
    </source>
</evidence>
<gene>
    <name evidence="2" type="primary">Acey_s0162.g3407</name>
    <name evidence="2" type="ORF">Y032_0162g3407</name>
</gene>
<evidence type="ECO:0000259" key="1">
    <source>
        <dbReference type="PROSITE" id="PS50822"/>
    </source>
</evidence>
<dbReference type="Gene3D" id="3.30.420.10">
    <property type="entry name" value="Ribonuclease H-like superfamily/Ribonuclease H"/>
    <property type="match status" value="1"/>
</dbReference>
<sequence length="810" mass="92725">MEVVPCRESASSFDMADLSAQSNRNWATIDRSWKQFYELVTNYDAVSGGRFTQFGARSLFYCQPTSDKVGYGYERFAGARKGIKFIEGKKSDESNIVAALVLDHRLGIFFKKQNVMASVREIDALRNVEIFDFSMNEHGRMNNRWNELNQYMKGVRVNYGGHGLGFSFVASGISKEPIKNLKDTLPNEARTEVSLLSKFADTNVRINPDWPAVEYRTQVGTHYFPMELLEIAGNQRVSLEKQLLANSAPRVDKPETRWEKIHSLLEALNLHDNGSKNEFLRAFGILVASRPKEVVGFRRQPPAICFNDRRDCAMDDSRCNWRLANDVKFVDCASVDRIIVVHSDESLRLPCIVRDVLISVFRSRGIHCGRFEAVLLTCRNMSEMENQLEQVFKDNKNSNESLLIVFIDRLGNKSHDFLKLMERKHLIPTQQITSEVVERLPKQHQSSLYIVSKMNLKLGGFNYAVVPESFAHNSWIARGETLVVGYDVAHPGKPSRDEIMNKMPPQRPSVVGVSSSLWDTIASLNKAIFGHGLPLFLNQEGWQLLITLEAKTLKIKLFSFNGTAQPECFIGDYHFQTPRKERVESLILNARFKWMLGLYSRHRGKWPRSILITRDGVSEGQYRMVVEEELGAIKEACEEFGRLNGEESWMPLFTVIIATKRHNARFFVQNGRIIENPKPATVVDTDVVRNDITEFYIQSHRPLQGTAKATSYQVIVDENNISSDEIQSLMLALTFHHQISDAPVSIPEPVYQADEWAKRGKDIWKAYTDRHNAILMKERGEYAEYPIDFEAMTKRLAFWNTKLENRRVNA</sequence>
<protein>
    <recommendedName>
        <fullName evidence="1">Piwi domain-containing protein</fullName>
    </recommendedName>
</protein>
<dbReference type="SUPFAM" id="SSF53098">
    <property type="entry name" value="Ribonuclease H-like"/>
    <property type="match status" value="1"/>
</dbReference>
<dbReference type="PANTHER" id="PTHR22891">
    <property type="entry name" value="EUKARYOTIC TRANSLATION INITIATION FACTOR 2C"/>
    <property type="match status" value="1"/>
</dbReference>
<dbReference type="InterPro" id="IPR003165">
    <property type="entry name" value="Piwi"/>
</dbReference>
<dbReference type="EMBL" id="JARK01001498">
    <property type="protein sequence ID" value="EYB95205.1"/>
    <property type="molecule type" value="Genomic_DNA"/>
</dbReference>
<comment type="caution">
    <text evidence="2">The sequence shown here is derived from an EMBL/GenBank/DDBJ whole genome shotgun (WGS) entry which is preliminary data.</text>
</comment>
<dbReference type="AlphaFoldDB" id="A0A016SXH8"/>
<accession>A0A016SXH8</accession>
<dbReference type="PROSITE" id="PS50822">
    <property type="entry name" value="PIWI"/>
    <property type="match status" value="1"/>
</dbReference>
<dbReference type="SMART" id="SM00950">
    <property type="entry name" value="Piwi"/>
    <property type="match status" value="1"/>
</dbReference>
<dbReference type="InterPro" id="IPR036085">
    <property type="entry name" value="PAZ_dom_sf"/>
</dbReference>
<dbReference type="InterPro" id="IPR036397">
    <property type="entry name" value="RNaseH_sf"/>
</dbReference>
<reference evidence="3" key="1">
    <citation type="journal article" date="2015" name="Nat. Genet.">
        <title>The genome and transcriptome of the zoonotic hookworm Ancylostoma ceylanicum identify infection-specific gene families.</title>
        <authorList>
            <person name="Schwarz E.M."/>
            <person name="Hu Y."/>
            <person name="Antoshechkin I."/>
            <person name="Miller M.M."/>
            <person name="Sternberg P.W."/>
            <person name="Aroian R.V."/>
        </authorList>
    </citation>
    <scope>NUCLEOTIDE SEQUENCE</scope>
    <source>
        <strain evidence="3">HY135</strain>
    </source>
</reference>
<dbReference type="GO" id="GO:0003676">
    <property type="term" value="F:nucleic acid binding"/>
    <property type="evidence" value="ECO:0007669"/>
    <property type="project" value="InterPro"/>
</dbReference>
<dbReference type="STRING" id="53326.A0A016SXH8"/>
<organism evidence="2 3">
    <name type="scientific">Ancylostoma ceylanicum</name>
    <dbReference type="NCBI Taxonomy" id="53326"/>
    <lineage>
        <taxon>Eukaryota</taxon>
        <taxon>Metazoa</taxon>
        <taxon>Ecdysozoa</taxon>
        <taxon>Nematoda</taxon>
        <taxon>Chromadorea</taxon>
        <taxon>Rhabditida</taxon>
        <taxon>Rhabditina</taxon>
        <taxon>Rhabditomorpha</taxon>
        <taxon>Strongyloidea</taxon>
        <taxon>Ancylostomatidae</taxon>
        <taxon>Ancylostomatinae</taxon>
        <taxon>Ancylostoma</taxon>
    </lineage>
</organism>
<name>A0A016SXH8_9BILA</name>
<dbReference type="Proteomes" id="UP000024635">
    <property type="component" value="Unassembled WGS sequence"/>
</dbReference>
<dbReference type="InterPro" id="IPR012337">
    <property type="entry name" value="RNaseH-like_sf"/>
</dbReference>
<keyword evidence="3" id="KW-1185">Reference proteome</keyword>
<dbReference type="Gene3D" id="3.40.50.2300">
    <property type="match status" value="1"/>
</dbReference>